<dbReference type="Gene3D" id="1.10.510.10">
    <property type="entry name" value="Transferase(Phosphotransferase) domain 1"/>
    <property type="match status" value="1"/>
</dbReference>
<evidence type="ECO:0000256" key="5">
    <source>
        <dbReference type="ARBA" id="ARBA00022679"/>
    </source>
</evidence>
<feature type="repeat" description="NHL" evidence="13">
    <location>
        <begin position="391"/>
        <end position="416"/>
    </location>
</feature>
<evidence type="ECO:0000259" key="16">
    <source>
        <dbReference type="PROSITE" id="PS50011"/>
    </source>
</evidence>
<dbReference type="SUPFAM" id="SSF101898">
    <property type="entry name" value="NHL repeat"/>
    <property type="match status" value="1"/>
</dbReference>
<dbReference type="SUPFAM" id="SSF56112">
    <property type="entry name" value="Protein kinase-like (PK-like)"/>
    <property type="match status" value="1"/>
</dbReference>
<keyword evidence="11 15" id="KW-1133">Transmembrane helix</keyword>
<keyword evidence="18" id="KW-1185">Reference proteome</keyword>
<evidence type="ECO:0000256" key="14">
    <source>
        <dbReference type="SAM" id="MobiDB-lite"/>
    </source>
</evidence>
<sequence>MGEVWRAYDTVTDRVVALKLLPRHLADDAVFKARFRREAHAAAQLTEPHVVPIHTYGEIDGRLFVDMRLIEGRDLQAVLAAGPLEPARAVAIVTQVAEALHAAHRVGLVHRDVKPSNILITEQGFAYLIDFGIARSAGEAGLTTTGGWIGTLSYMAPERFSSGRADARSDIYALAGVLYQAMTGSIPFPLESPEQQMASHLTAPPPRPSDSRPDVPASMDSVIAKGMAKNPDDRYATTLELAEAARDATTAPMSGPTLPWRSEGDATRTTAEPRLAAQPPIDSPQPQQPPAYDFEYPMTPPNTSPYPPEAQRLSPRRSWKAPLARSPNRVVGHRTALVLSVLAITVAVAAAVVILVTSKQNHPSATGPQTQRPAPETQVVLPFRGLTVAGGVAVDSTGTVYVTDEKNARVLKLPAGSTAQSVLPFTGLSYPMGIAVDRAGATYVTDGKAGKVLKLAAGSTAQTQLPFIGLEQPTDIAVDGAGTVYVVDHHWDPDRDSLRPITSRIVKLTAGSTAQAVLPFNDLRDATGVAVDGNGATYVADFTNTRVGDQNIDRVVKLAAGSTAQTVLPFSGLDMPTGVAVDTRGAVYVSDNRNLRVLKLVPGSTDQSVLAFDGLKSPTAIAVDDAGAVYVFDTASDQVLKLPQTS</sequence>
<evidence type="ECO:0000256" key="10">
    <source>
        <dbReference type="ARBA" id="ARBA00022840"/>
    </source>
</evidence>
<evidence type="ECO:0000256" key="2">
    <source>
        <dbReference type="ARBA" id="ARBA00012513"/>
    </source>
</evidence>
<dbReference type="OrthoDB" id="9762169at2"/>
<dbReference type="InterPro" id="IPR000719">
    <property type="entry name" value="Prot_kinase_dom"/>
</dbReference>
<dbReference type="Proteomes" id="UP000193487">
    <property type="component" value="Unassembled WGS sequence"/>
</dbReference>
<feature type="compositionally biased region" description="Pro residues" evidence="14">
    <location>
        <begin position="298"/>
        <end position="308"/>
    </location>
</feature>
<feature type="repeat" description="NHL" evidence="13">
    <location>
        <begin position="562"/>
        <end position="603"/>
    </location>
</feature>
<keyword evidence="4" id="KW-0723">Serine/threonine-protein kinase</keyword>
<dbReference type="Gene3D" id="2.120.10.30">
    <property type="entry name" value="TolB, C-terminal domain"/>
    <property type="match status" value="2"/>
</dbReference>
<dbReference type="GO" id="GO:0005886">
    <property type="term" value="C:plasma membrane"/>
    <property type="evidence" value="ECO:0007669"/>
    <property type="project" value="UniProtKB-SubCell"/>
</dbReference>
<comment type="subcellular location">
    <subcellularLocation>
        <location evidence="1">Cell membrane</location>
        <topology evidence="1">Single-pass membrane protein</topology>
    </subcellularLocation>
</comment>
<dbReference type="InterPro" id="IPR008271">
    <property type="entry name" value="Ser/Thr_kinase_AS"/>
</dbReference>
<dbReference type="PANTHER" id="PTHR43289">
    <property type="entry name" value="MITOGEN-ACTIVATED PROTEIN KINASE KINASE KINASE 20-RELATED"/>
    <property type="match status" value="1"/>
</dbReference>
<feature type="region of interest" description="Disordered" evidence="14">
    <location>
        <begin position="246"/>
        <end position="313"/>
    </location>
</feature>
<dbReference type="SMART" id="SM00220">
    <property type="entry name" value="S_TKc"/>
    <property type="match status" value="1"/>
</dbReference>
<dbReference type="PROSITE" id="PS00108">
    <property type="entry name" value="PROTEIN_KINASE_ST"/>
    <property type="match status" value="1"/>
</dbReference>
<keyword evidence="8" id="KW-0547">Nucleotide-binding</keyword>
<evidence type="ECO:0000256" key="4">
    <source>
        <dbReference type="ARBA" id="ARBA00022527"/>
    </source>
</evidence>
<dbReference type="PANTHER" id="PTHR43289:SF6">
    <property type="entry name" value="SERINE_THREONINE-PROTEIN KINASE NEKL-3"/>
    <property type="match status" value="1"/>
</dbReference>
<dbReference type="Pfam" id="PF01436">
    <property type="entry name" value="NHL"/>
    <property type="match status" value="2"/>
</dbReference>
<evidence type="ECO:0000256" key="15">
    <source>
        <dbReference type="SAM" id="Phobius"/>
    </source>
</evidence>
<evidence type="ECO:0000313" key="18">
    <source>
        <dbReference type="Proteomes" id="UP000193487"/>
    </source>
</evidence>
<dbReference type="InterPro" id="IPR011042">
    <property type="entry name" value="6-blade_b-propeller_TolB-like"/>
</dbReference>
<name>A0A1X1XS54_9MYCO</name>
<dbReference type="GO" id="GO:0004674">
    <property type="term" value="F:protein serine/threonine kinase activity"/>
    <property type="evidence" value="ECO:0007669"/>
    <property type="project" value="UniProtKB-KW"/>
</dbReference>
<keyword evidence="5" id="KW-0808">Transferase</keyword>
<comment type="caution">
    <text evidence="17">The sequence shown here is derived from an EMBL/GenBank/DDBJ whole genome shotgun (WGS) entry which is preliminary data.</text>
</comment>
<feature type="region of interest" description="Disordered" evidence="14">
    <location>
        <begin position="189"/>
        <end position="217"/>
    </location>
</feature>
<dbReference type="EC" id="2.7.11.1" evidence="2"/>
<reference evidence="17 18" key="1">
    <citation type="submission" date="2016-01" db="EMBL/GenBank/DDBJ databases">
        <title>The new phylogeny of the genus Mycobacterium.</title>
        <authorList>
            <person name="Tarcisio F."/>
            <person name="Conor M."/>
            <person name="Antonella G."/>
            <person name="Elisabetta G."/>
            <person name="Giulia F.S."/>
            <person name="Sara T."/>
            <person name="Anna F."/>
            <person name="Clotilde B."/>
            <person name="Roberto B."/>
            <person name="Veronica D.S."/>
            <person name="Fabio R."/>
            <person name="Monica P."/>
            <person name="Olivier J."/>
            <person name="Enrico T."/>
            <person name="Nicola S."/>
        </authorList>
    </citation>
    <scope>NUCLEOTIDE SEQUENCE [LARGE SCALE GENOMIC DNA]</scope>
    <source>
        <strain evidence="17 18">DSM 45166</strain>
    </source>
</reference>
<feature type="domain" description="Protein kinase" evidence="16">
    <location>
        <begin position="1"/>
        <end position="258"/>
    </location>
</feature>
<dbReference type="CDD" id="cd14952">
    <property type="entry name" value="NHL_PKND_like"/>
    <property type="match status" value="1"/>
</dbReference>
<dbReference type="InterPro" id="IPR001258">
    <property type="entry name" value="NHL_repeat"/>
</dbReference>
<protein>
    <recommendedName>
        <fullName evidence="2">non-specific serine/threonine protein kinase</fullName>
        <ecNumber evidence="2">2.7.11.1</ecNumber>
    </recommendedName>
</protein>
<dbReference type="InterPro" id="IPR011009">
    <property type="entry name" value="Kinase-like_dom_sf"/>
</dbReference>
<dbReference type="FunFam" id="1.10.510.10:FF:000021">
    <property type="entry name" value="Serine/threonine protein kinase"/>
    <property type="match status" value="1"/>
</dbReference>
<evidence type="ECO:0000256" key="7">
    <source>
        <dbReference type="ARBA" id="ARBA00022737"/>
    </source>
</evidence>
<dbReference type="Gene3D" id="3.30.200.20">
    <property type="entry name" value="Phosphorylase Kinase, domain 1"/>
    <property type="match status" value="1"/>
</dbReference>
<evidence type="ECO:0000256" key="13">
    <source>
        <dbReference type="PROSITE-ProRule" id="PRU00504"/>
    </source>
</evidence>
<dbReference type="GO" id="GO:0005524">
    <property type="term" value="F:ATP binding"/>
    <property type="evidence" value="ECO:0007669"/>
    <property type="project" value="UniProtKB-KW"/>
</dbReference>
<evidence type="ECO:0000256" key="3">
    <source>
        <dbReference type="ARBA" id="ARBA00022475"/>
    </source>
</evidence>
<evidence type="ECO:0000256" key="6">
    <source>
        <dbReference type="ARBA" id="ARBA00022692"/>
    </source>
</evidence>
<keyword evidence="6 15" id="KW-0812">Transmembrane</keyword>
<accession>A0A1X1XS54</accession>
<evidence type="ECO:0000313" key="17">
    <source>
        <dbReference type="EMBL" id="ORW01675.1"/>
    </source>
</evidence>
<evidence type="ECO:0000256" key="1">
    <source>
        <dbReference type="ARBA" id="ARBA00004162"/>
    </source>
</evidence>
<dbReference type="PROSITE" id="PS51125">
    <property type="entry name" value="NHL"/>
    <property type="match status" value="2"/>
</dbReference>
<dbReference type="InterPro" id="IPR035016">
    <property type="entry name" value="NHL_PKND"/>
</dbReference>
<feature type="transmembrane region" description="Helical" evidence="15">
    <location>
        <begin position="335"/>
        <end position="356"/>
    </location>
</feature>
<keyword evidence="7" id="KW-0677">Repeat</keyword>
<dbReference type="Pfam" id="PF00069">
    <property type="entry name" value="Pkinase"/>
    <property type="match status" value="1"/>
</dbReference>
<dbReference type="CDD" id="cd14014">
    <property type="entry name" value="STKc_PknB_like"/>
    <property type="match status" value="1"/>
</dbReference>
<dbReference type="AlphaFoldDB" id="A0A1X1XS54"/>
<organism evidence="17 18">
    <name type="scientific">Mycobacterium kyorinense</name>
    <dbReference type="NCBI Taxonomy" id="487514"/>
    <lineage>
        <taxon>Bacteria</taxon>
        <taxon>Bacillati</taxon>
        <taxon>Actinomycetota</taxon>
        <taxon>Actinomycetes</taxon>
        <taxon>Mycobacteriales</taxon>
        <taxon>Mycobacteriaceae</taxon>
        <taxon>Mycobacterium</taxon>
    </lineage>
</organism>
<gene>
    <name evidence="17" type="ORF">AWC14_07960</name>
</gene>
<dbReference type="GO" id="GO:0080090">
    <property type="term" value="P:regulation of primary metabolic process"/>
    <property type="evidence" value="ECO:0007669"/>
    <property type="project" value="UniProtKB-ARBA"/>
</dbReference>
<evidence type="ECO:0000256" key="9">
    <source>
        <dbReference type="ARBA" id="ARBA00022777"/>
    </source>
</evidence>
<dbReference type="PROSITE" id="PS50011">
    <property type="entry name" value="PROTEIN_KINASE_DOM"/>
    <property type="match status" value="1"/>
</dbReference>
<dbReference type="EMBL" id="LQPE01000139">
    <property type="protein sequence ID" value="ORW01675.1"/>
    <property type="molecule type" value="Genomic_DNA"/>
</dbReference>
<keyword evidence="10" id="KW-0067">ATP-binding</keyword>
<evidence type="ECO:0000256" key="12">
    <source>
        <dbReference type="ARBA" id="ARBA00023136"/>
    </source>
</evidence>
<evidence type="ECO:0000256" key="11">
    <source>
        <dbReference type="ARBA" id="ARBA00022989"/>
    </source>
</evidence>
<keyword evidence="9" id="KW-0418">Kinase</keyword>
<keyword evidence="3" id="KW-1003">Cell membrane</keyword>
<proteinExistence type="predicted"/>
<evidence type="ECO:0000256" key="8">
    <source>
        <dbReference type="ARBA" id="ARBA00022741"/>
    </source>
</evidence>
<keyword evidence="12 15" id="KW-0472">Membrane</keyword>